<evidence type="ECO:0000256" key="9">
    <source>
        <dbReference type="ARBA" id="ARBA00022777"/>
    </source>
</evidence>
<dbReference type="PROSITE" id="PS50011">
    <property type="entry name" value="PROTEIN_KINASE_DOM"/>
    <property type="match status" value="1"/>
</dbReference>
<evidence type="ECO:0000256" key="2">
    <source>
        <dbReference type="ARBA" id="ARBA00004996"/>
    </source>
</evidence>
<dbReference type="NCBIfam" id="TIGR01251">
    <property type="entry name" value="ribP_PPkin"/>
    <property type="match status" value="1"/>
</dbReference>
<keyword evidence="5" id="KW-0808">Transferase</keyword>
<evidence type="ECO:0000313" key="16">
    <source>
        <dbReference type="EMBL" id="CAE6522555.1"/>
    </source>
</evidence>
<dbReference type="EMBL" id="CAJMWY010004179">
    <property type="protein sequence ID" value="CAE6522555.1"/>
    <property type="molecule type" value="Genomic_DNA"/>
</dbReference>
<dbReference type="Proteomes" id="UP000663861">
    <property type="component" value="Unassembled WGS sequence"/>
</dbReference>
<feature type="region of interest" description="Disordered" evidence="14">
    <location>
        <begin position="762"/>
        <end position="889"/>
    </location>
</feature>
<dbReference type="InterPro" id="IPR000842">
    <property type="entry name" value="PRib_PP_synth_CS"/>
</dbReference>
<dbReference type="EC" id="2.7.6.1" evidence="4"/>
<feature type="region of interest" description="Disordered" evidence="14">
    <location>
        <begin position="927"/>
        <end position="957"/>
    </location>
</feature>
<feature type="compositionally biased region" description="Polar residues" evidence="14">
    <location>
        <begin position="1008"/>
        <end position="1026"/>
    </location>
</feature>
<dbReference type="GO" id="GO:0004749">
    <property type="term" value="F:ribose phosphate diphosphokinase activity"/>
    <property type="evidence" value="ECO:0007669"/>
    <property type="project" value="UniProtKB-EC"/>
</dbReference>
<dbReference type="CDD" id="cd07830">
    <property type="entry name" value="STKc_MAK_like"/>
    <property type="match status" value="1"/>
</dbReference>
<feature type="compositionally biased region" description="Polar residues" evidence="14">
    <location>
        <begin position="948"/>
        <end position="957"/>
    </location>
</feature>
<evidence type="ECO:0000256" key="4">
    <source>
        <dbReference type="ARBA" id="ARBA00013247"/>
    </source>
</evidence>
<keyword evidence="9" id="KW-0418">Kinase</keyword>
<feature type="compositionally biased region" description="Low complexity" evidence="14">
    <location>
        <begin position="829"/>
        <end position="862"/>
    </location>
</feature>
<keyword evidence="7" id="KW-0545">Nucleotide biosynthesis</keyword>
<dbReference type="GO" id="GO:0005524">
    <property type="term" value="F:ATP binding"/>
    <property type="evidence" value="ECO:0007669"/>
    <property type="project" value="UniProtKB-KW"/>
</dbReference>
<comment type="subcellular location">
    <subcellularLocation>
        <location evidence="1">Cytoplasm</location>
    </subcellularLocation>
</comment>
<dbReference type="GO" id="GO:0004672">
    <property type="term" value="F:protein kinase activity"/>
    <property type="evidence" value="ECO:0007669"/>
    <property type="project" value="InterPro"/>
</dbReference>
<evidence type="ECO:0000256" key="12">
    <source>
        <dbReference type="ARBA" id="ARBA00049535"/>
    </source>
</evidence>
<comment type="catalytic activity">
    <reaction evidence="12">
        <text>D-ribose 5-phosphate + ATP = 5-phospho-alpha-D-ribose 1-diphosphate + AMP + H(+)</text>
        <dbReference type="Rhea" id="RHEA:15609"/>
        <dbReference type="ChEBI" id="CHEBI:15378"/>
        <dbReference type="ChEBI" id="CHEBI:30616"/>
        <dbReference type="ChEBI" id="CHEBI:58017"/>
        <dbReference type="ChEBI" id="CHEBI:78346"/>
        <dbReference type="ChEBI" id="CHEBI:456215"/>
        <dbReference type="EC" id="2.7.6.1"/>
    </reaction>
</comment>
<dbReference type="PANTHER" id="PTHR10210">
    <property type="entry name" value="RIBOSE-PHOSPHATE DIPHOSPHOKINASE FAMILY MEMBER"/>
    <property type="match status" value="1"/>
</dbReference>
<feature type="region of interest" description="Disordered" evidence="14">
    <location>
        <begin position="1281"/>
        <end position="1348"/>
    </location>
</feature>
<feature type="domain" description="Protein kinase" evidence="15">
    <location>
        <begin position="418"/>
        <end position="761"/>
    </location>
</feature>
<evidence type="ECO:0000256" key="7">
    <source>
        <dbReference type="ARBA" id="ARBA00022727"/>
    </source>
</evidence>
<name>A0A8H3DIF0_9AGAM</name>
<evidence type="ECO:0000256" key="1">
    <source>
        <dbReference type="ARBA" id="ARBA00004496"/>
    </source>
</evidence>
<dbReference type="SUPFAM" id="SSF56112">
    <property type="entry name" value="Protein kinase-like (PK-like)"/>
    <property type="match status" value="1"/>
</dbReference>
<dbReference type="InterPro" id="IPR029099">
    <property type="entry name" value="Pribosyltran_N"/>
</dbReference>
<evidence type="ECO:0000256" key="14">
    <source>
        <dbReference type="SAM" id="MobiDB-lite"/>
    </source>
</evidence>
<dbReference type="FunFam" id="3.40.50.2020:FF:000014">
    <property type="entry name" value="Ribose-phosphate pyrophosphokinase 1"/>
    <property type="match status" value="1"/>
</dbReference>
<feature type="coiled-coil region" evidence="13">
    <location>
        <begin position="1054"/>
        <end position="1081"/>
    </location>
</feature>
<protein>
    <recommendedName>
        <fullName evidence="4">ribose-phosphate diphosphokinase</fullName>
        <ecNumber evidence="4">2.7.6.1</ecNumber>
    </recommendedName>
</protein>
<dbReference type="InterPro" id="IPR000836">
    <property type="entry name" value="PRTase_dom"/>
</dbReference>
<feature type="region of interest" description="Disordered" evidence="14">
    <location>
        <begin position="1135"/>
        <end position="1184"/>
    </location>
</feature>
<dbReference type="Pfam" id="PF00069">
    <property type="entry name" value="Pkinase"/>
    <property type="match status" value="1"/>
</dbReference>
<dbReference type="InterPro" id="IPR029057">
    <property type="entry name" value="PRTase-like"/>
</dbReference>
<evidence type="ECO:0000256" key="8">
    <source>
        <dbReference type="ARBA" id="ARBA00022741"/>
    </source>
</evidence>
<evidence type="ECO:0000256" key="6">
    <source>
        <dbReference type="ARBA" id="ARBA00022723"/>
    </source>
</evidence>
<dbReference type="GO" id="GO:0000287">
    <property type="term" value="F:magnesium ion binding"/>
    <property type="evidence" value="ECO:0007669"/>
    <property type="project" value="InterPro"/>
</dbReference>
<dbReference type="PROSITE" id="PS00108">
    <property type="entry name" value="PROTEIN_KINASE_ST"/>
    <property type="match status" value="1"/>
</dbReference>
<dbReference type="InterPro" id="IPR011009">
    <property type="entry name" value="Kinase-like_dom_sf"/>
</dbReference>
<accession>A0A8H3DIF0</accession>
<dbReference type="Pfam" id="PF14572">
    <property type="entry name" value="Pribosyl_synth"/>
    <property type="match status" value="1"/>
</dbReference>
<dbReference type="InterPro" id="IPR005946">
    <property type="entry name" value="Rib-P_diPkinase"/>
</dbReference>
<dbReference type="PROSITE" id="PS00114">
    <property type="entry name" value="PRPP_SYNTHASE"/>
    <property type="match status" value="1"/>
</dbReference>
<dbReference type="SUPFAM" id="SSF53271">
    <property type="entry name" value="PRTase-like"/>
    <property type="match status" value="2"/>
</dbReference>
<dbReference type="InterPro" id="IPR008271">
    <property type="entry name" value="Ser/Thr_kinase_AS"/>
</dbReference>
<evidence type="ECO:0000256" key="11">
    <source>
        <dbReference type="ARBA" id="ARBA00022842"/>
    </source>
</evidence>
<evidence type="ECO:0000256" key="5">
    <source>
        <dbReference type="ARBA" id="ARBA00022679"/>
    </source>
</evidence>
<feature type="compositionally biased region" description="Polar residues" evidence="14">
    <location>
        <begin position="927"/>
        <end position="940"/>
    </location>
</feature>
<proteinExistence type="inferred from homology"/>
<feature type="region of interest" description="Disordered" evidence="14">
    <location>
        <begin position="367"/>
        <end position="387"/>
    </location>
</feature>
<dbReference type="FunFam" id="3.40.50.2020:FF:000005">
    <property type="entry name" value="Ribose-phosphate pyrophosphokinase 1"/>
    <property type="match status" value="1"/>
</dbReference>
<dbReference type="PANTHER" id="PTHR10210:SF32">
    <property type="entry name" value="RIBOSE-PHOSPHATE PYROPHOSPHOKINASE 2"/>
    <property type="match status" value="1"/>
</dbReference>
<feature type="region of interest" description="Disordered" evidence="14">
    <location>
        <begin position="1008"/>
        <end position="1053"/>
    </location>
</feature>
<sequence>MLGGSSIRVFAGSSHPEIAELIAKRIGIPLSKCDVTRNGIGETSVRLGESVREDDVYIIGSGCGQVNTALMELCIMIHACKIASAKRITAVIPLFPYARQDKKDKSRAPITAKQDKKDKSRAPITAKLVANMIQKSGCDHVITMDLHASQIQGFFDVPVDNVSILYAEPSIIHYIRTRLDVSKCIIVSPDAGGAKRATAIADRLGVEFALFHKERKKANEVSRMVLVGHVTGKIAILVDDMADTCGTLVRAAQHLIEAGAERTFAFVTHGILSGNALENIDQSALEKVVVTNTIPQKANLARCKKLEVINIANVLGEQAGGLEALHSAFFCLPAPMHSVTHGLPTLDKDHAIHREPIIVQHDMALANHHQHHQPHNPRPQPPRQSQTHTYVAVPGIALSPEGDRLLVGDSSTSTPRSWTTLKNVGDGSFGSVWLCDWHSPLPPNTPLSPMQCGPKVRPEWVGRRLVALKRMKRQWEGGWDECKTLKEIESLRSIPMHPNIIPLYDCFVLPTTQELYLVFESMEGNLYQLIKSRKGKKALAGGLVTSIFQQVASALDHVHSYGYFHRDMKPENLLVTTTGLANYVSTSPLTPNAREEDVFVIIKLADFGLARETASRPPYTEYVSTRWYRAPEVLLRSRDYSSPVDMWAFGTIMAELLNLLPLFPGSGEMDQLKRINDILGDPSDAYGFDENGRMRGGGPWRRGYELGKPLGYQFPRNYPTPLAQCFSKNVPRSLIECIEDLLRYDPAERLTAKQCLTHPFLAETLPKQPPPPPLHMRMAPSSHRLPSPRGIDDRDAYTGIPAVSPRAIPPNHAMSPPDRRPPFPNPATSFQNSNASSASFPNPPNSSVYSSNPNPSTSSFANPMPPPARPAYHRQRSHSTSNSSSFGPHMEFVDHSVREADLPNVPGSLEAYSGEGSVEWHKGGSYQLEQQQPHHPSNGRSPYAMDISDSQPSGSQHGYNMDVTMSSVSVASKQSVGKRGVFGLKKLTSGLFGHSEKLPAVAEVNVGASGSQTSLKRTQSNSTTDGKSIKDKDVAMAPPAAATTSERHDPKKQRKLEALEKRKLQEERARARSKVVMAKRELMLTNNGDFAPGDWTDPQKVIGKGKAAMKAPMMSAYPNPSQLLSPPGGLEPPPAIGGQWREPGAWRDSTDDDQSIASSGRRLSMATVATVDSDPGPVRTGRQRGASLVGGINRATSVSSLRAAASGGGYPRSARSSASFEQFTAEFNSRARMDEDPSSPHMRLRSMSPEHTWANGGDLPHLVVNGPSPGRRMNMSFASAMSPASDSMRGSMSPGSPYDSISLSPPPGVRNGPPGMYNNHLPSLFNQDGRQPQTLPPFSELVAPLEQR</sequence>
<evidence type="ECO:0000259" key="15">
    <source>
        <dbReference type="PROSITE" id="PS50011"/>
    </source>
</evidence>
<evidence type="ECO:0000256" key="10">
    <source>
        <dbReference type="ARBA" id="ARBA00022840"/>
    </source>
</evidence>
<dbReference type="SMART" id="SM01400">
    <property type="entry name" value="Pribosyltran_N"/>
    <property type="match status" value="1"/>
</dbReference>
<keyword evidence="13" id="KW-0175">Coiled coil</keyword>
<dbReference type="Gene3D" id="3.30.200.20">
    <property type="entry name" value="Phosphorylase Kinase, domain 1"/>
    <property type="match status" value="1"/>
</dbReference>
<comment type="similarity">
    <text evidence="3">Belongs to the ribose-phosphate pyrophosphokinase family.</text>
</comment>
<dbReference type="GO" id="GO:0002189">
    <property type="term" value="C:ribose phosphate diphosphokinase complex"/>
    <property type="evidence" value="ECO:0007669"/>
    <property type="project" value="UniProtKB-ARBA"/>
</dbReference>
<keyword evidence="8" id="KW-0547">Nucleotide-binding</keyword>
<comment type="caution">
    <text evidence="16">The sequence shown here is derived from an EMBL/GenBank/DDBJ whole genome shotgun (WGS) entry which is preliminary data.</text>
</comment>
<keyword evidence="11" id="KW-0460">Magnesium</keyword>
<feature type="compositionally biased region" description="Polar residues" evidence="14">
    <location>
        <begin position="1320"/>
        <end position="1333"/>
    </location>
</feature>
<dbReference type="GO" id="GO:0006015">
    <property type="term" value="P:5-phosphoribose 1-diphosphate biosynthetic process"/>
    <property type="evidence" value="ECO:0007669"/>
    <property type="project" value="TreeGrafter"/>
</dbReference>
<dbReference type="GO" id="GO:0006164">
    <property type="term" value="P:purine nucleotide biosynthetic process"/>
    <property type="evidence" value="ECO:0007669"/>
    <property type="project" value="TreeGrafter"/>
</dbReference>
<keyword evidence="10" id="KW-0067">ATP-binding</keyword>
<dbReference type="GO" id="GO:0005737">
    <property type="term" value="C:cytoplasm"/>
    <property type="evidence" value="ECO:0007669"/>
    <property type="project" value="UniProtKB-SubCell"/>
</dbReference>
<dbReference type="GO" id="GO:0009156">
    <property type="term" value="P:ribonucleoside monophosphate biosynthetic process"/>
    <property type="evidence" value="ECO:0007669"/>
    <property type="project" value="InterPro"/>
</dbReference>
<dbReference type="Gene3D" id="1.10.510.10">
    <property type="entry name" value="Transferase(Phosphotransferase) domain 1"/>
    <property type="match status" value="1"/>
</dbReference>
<keyword evidence="6" id="KW-0479">Metal-binding</keyword>
<evidence type="ECO:0000313" key="17">
    <source>
        <dbReference type="Proteomes" id="UP000663861"/>
    </source>
</evidence>
<evidence type="ECO:0000256" key="3">
    <source>
        <dbReference type="ARBA" id="ARBA00006478"/>
    </source>
</evidence>
<dbReference type="InterPro" id="IPR000719">
    <property type="entry name" value="Prot_kinase_dom"/>
</dbReference>
<dbReference type="CDD" id="cd06223">
    <property type="entry name" value="PRTases_typeI"/>
    <property type="match status" value="1"/>
</dbReference>
<reference evidence="16" key="1">
    <citation type="submission" date="2021-01" db="EMBL/GenBank/DDBJ databases">
        <authorList>
            <person name="Kaushik A."/>
        </authorList>
    </citation>
    <scope>NUCLEOTIDE SEQUENCE</scope>
    <source>
        <strain evidence="16">AG4-RS23</strain>
    </source>
</reference>
<gene>
    <name evidence="16" type="ORF">RDB_LOCUS158662</name>
</gene>
<feature type="compositionally biased region" description="Polar residues" evidence="14">
    <location>
        <begin position="1281"/>
        <end position="1303"/>
    </location>
</feature>
<dbReference type="Gene3D" id="3.40.50.2020">
    <property type="match status" value="3"/>
</dbReference>
<dbReference type="Pfam" id="PF13793">
    <property type="entry name" value="Pribosyltran_N"/>
    <property type="match status" value="1"/>
</dbReference>
<organism evidence="16 17">
    <name type="scientific">Rhizoctonia solani</name>
    <dbReference type="NCBI Taxonomy" id="456999"/>
    <lineage>
        <taxon>Eukaryota</taxon>
        <taxon>Fungi</taxon>
        <taxon>Dikarya</taxon>
        <taxon>Basidiomycota</taxon>
        <taxon>Agaricomycotina</taxon>
        <taxon>Agaricomycetes</taxon>
        <taxon>Cantharellales</taxon>
        <taxon>Ceratobasidiaceae</taxon>
        <taxon>Rhizoctonia</taxon>
    </lineage>
</organism>
<dbReference type="SMART" id="SM00220">
    <property type="entry name" value="S_TKc"/>
    <property type="match status" value="1"/>
</dbReference>
<evidence type="ECO:0000256" key="13">
    <source>
        <dbReference type="SAM" id="Coils"/>
    </source>
</evidence>
<comment type="pathway">
    <text evidence="2">Metabolic intermediate biosynthesis; 5-phospho-alpha-D-ribose 1-diphosphate biosynthesis; 5-phospho-alpha-D-ribose 1-diphosphate from D-ribose 5-phosphate (route I): step 1/1.</text>
</comment>